<dbReference type="PANTHER" id="PTHR10302:SF27">
    <property type="entry name" value="SINGLE-STRANDED DNA-BINDING PROTEIN"/>
    <property type="match status" value="1"/>
</dbReference>
<dbReference type="InterPro" id="IPR011344">
    <property type="entry name" value="ssDNA-bd"/>
</dbReference>
<dbReference type="GO" id="GO:0006310">
    <property type="term" value="P:DNA recombination"/>
    <property type="evidence" value="ECO:0007669"/>
    <property type="project" value="UniProtKB-UniRule"/>
</dbReference>
<sequence>MARGVNKVILVGNLGRDPEIRYTQDGQAVVNFTLATSMEWRDKATGEKRDKTEWHRIVAFRKLAEICGEYLSKGKQVYIEGRLQTRSWEQDGVTKYITEVVASDMQMLGSKGDSGGGGGYNSGPAYDDQPASPRGGGAGDAEDDIPF</sequence>
<name>A0A7W0C683_9BACT</name>
<feature type="compositionally biased region" description="Gly residues" evidence="4">
    <location>
        <begin position="112"/>
        <end position="121"/>
    </location>
</feature>
<keyword evidence="2" id="KW-0234">DNA repair</keyword>
<dbReference type="InterPro" id="IPR000424">
    <property type="entry name" value="Primosome_PriB/ssb"/>
</dbReference>
<proteinExistence type="inferred from homology"/>
<dbReference type="CDD" id="cd04496">
    <property type="entry name" value="SSB_OBF"/>
    <property type="match status" value="1"/>
</dbReference>
<dbReference type="GO" id="GO:0009295">
    <property type="term" value="C:nucleoid"/>
    <property type="evidence" value="ECO:0007669"/>
    <property type="project" value="TreeGrafter"/>
</dbReference>
<dbReference type="RefSeq" id="WP_181549596.1">
    <property type="nucleotide sequence ID" value="NZ_JACDUS010000001.1"/>
</dbReference>
<dbReference type="InterPro" id="IPR012340">
    <property type="entry name" value="NA-bd_OB-fold"/>
</dbReference>
<keyword evidence="2" id="KW-0227">DNA damage</keyword>
<protein>
    <recommendedName>
        <fullName evidence="2 3">Single-stranded DNA-binding protein</fullName>
        <shortName evidence="2">SSB</shortName>
    </recommendedName>
</protein>
<organism evidence="5 6">
    <name type="scientific">Desulfosalsimonas propionicica</name>
    <dbReference type="NCBI Taxonomy" id="332175"/>
    <lineage>
        <taxon>Bacteria</taxon>
        <taxon>Pseudomonadati</taxon>
        <taxon>Thermodesulfobacteriota</taxon>
        <taxon>Desulfobacteria</taxon>
        <taxon>Desulfobacterales</taxon>
        <taxon>Desulfosalsimonadaceae</taxon>
        <taxon>Desulfosalsimonas</taxon>
    </lineage>
</organism>
<dbReference type="Gene3D" id="2.40.50.140">
    <property type="entry name" value="Nucleic acid-binding proteins"/>
    <property type="match status" value="1"/>
</dbReference>
<evidence type="ECO:0000313" key="6">
    <source>
        <dbReference type="Proteomes" id="UP000525298"/>
    </source>
</evidence>
<dbReference type="HAMAP" id="MF_00984">
    <property type="entry name" value="SSB"/>
    <property type="match status" value="1"/>
</dbReference>
<dbReference type="NCBIfam" id="TIGR00621">
    <property type="entry name" value="ssb"/>
    <property type="match status" value="1"/>
</dbReference>
<dbReference type="EMBL" id="JACDUS010000001">
    <property type="protein sequence ID" value="MBA2879911.1"/>
    <property type="molecule type" value="Genomic_DNA"/>
</dbReference>
<evidence type="ECO:0000256" key="4">
    <source>
        <dbReference type="SAM" id="MobiDB-lite"/>
    </source>
</evidence>
<dbReference type="Pfam" id="PF00436">
    <property type="entry name" value="SSB"/>
    <property type="match status" value="1"/>
</dbReference>
<evidence type="ECO:0000256" key="3">
    <source>
        <dbReference type="PIRNR" id="PIRNR002070"/>
    </source>
</evidence>
<dbReference type="GO" id="GO:0006281">
    <property type="term" value="P:DNA repair"/>
    <property type="evidence" value="ECO:0007669"/>
    <property type="project" value="UniProtKB-UniRule"/>
</dbReference>
<dbReference type="GO" id="GO:0003697">
    <property type="term" value="F:single-stranded DNA binding"/>
    <property type="evidence" value="ECO:0007669"/>
    <property type="project" value="UniProtKB-UniRule"/>
</dbReference>
<dbReference type="GO" id="GO:0006260">
    <property type="term" value="P:DNA replication"/>
    <property type="evidence" value="ECO:0007669"/>
    <property type="project" value="UniProtKB-UniRule"/>
</dbReference>
<dbReference type="PIRSF" id="PIRSF002070">
    <property type="entry name" value="SSB"/>
    <property type="match status" value="1"/>
</dbReference>
<evidence type="ECO:0000256" key="1">
    <source>
        <dbReference type="ARBA" id="ARBA00023125"/>
    </source>
</evidence>
<accession>A0A7W0C683</accession>
<keyword evidence="2" id="KW-0233">DNA recombination</keyword>
<dbReference type="SUPFAM" id="SSF50249">
    <property type="entry name" value="Nucleic acid-binding proteins"/>
    <property type="match status" value="1"/>
</dbReference>
<feature type="region of interest" description="Disordered" evidence="4">
    <location>
        <begin position="107"/>
        <end position="147"/>
    </location>
</feature>
<keyword evidence="6" id="KW-1185">Reference proteome</keyword>
<comment type="subunit">
    <text evidence="2">Homotetramer.</text>
</comment>
<dbReference type="AlphaFoldDB" id="A0A7W0C683"/>
<comment type="caution">
    <text evidence="2">Lacks conserved residue(s) required for the propagation of feature annotation.</text>
</comment>
<comment type="function">
    <text evidence="2">Plays an important role in DNA replication, recombination and repair. Binds to ssDNA and to an array of partner proteins to recruit them to their sites of action during DNA metabolism.</text>
</comment>
<reference evidence="5 6" key="1">
    <citation type="submission" date="2020-07" db="EMBL/GenBank/DDBJ databases">
        <title>Genomic Encyclopedia of Type Strains, Phase IV (KMG-IV): sequencing the most valuable type-strain genomes for metagenomic binning, comparative biology and taxonomic classification.</title>
        <authorList>
            <person name="Goeker M."/>
        </authorList>
    </citation>
    <scope>NUCLEOTIDE SEQUENCE [LARGE SCALE GENOMIC DNA]</scope>
    <source>
        <strain evidence="5 6">DSM 17721</strain>
    </source>
</reference>
<evidence type="ECO:0000256" key="2">
    <source>
        <dbReference type="HAMAP-Rule" id="MF_00984"/>
    </source>
</evidence>
<feature type="short sequence motif" description="Important for interaction with partner proteins" evidence="2">
    <location>
        <begin position="142"/>
        <end position="147"/>
    </location>
</feature>
<keyword evidence="1 2" id="KW-0238">DNA-binding</keyword>
<gene>
    <name evidence="5" type="ORF">HNR65_000218</name>
</gene>
<comment type="caution">
    <text evidence="5">The sequence shown here is derived from an EMBL/GenBank/DDBJ whole genome shotgun (WGS) entry which is preliminary data.</text>
</comment>
<keyword evidence="2" id="KW-0235">DNA replication</keyword>
<dbReference type="Proteomes" id="UP000525298">
    <property type="component" value="Unassembled WGS sequence"/>
</dbReference>
<dbReference type="PANTHER" id="PTHR10302">
    <property type="entry name" value="SINGLE-STRANDED DNA-BINDING PROTEIN"/>
    <property type="match status" value="1"/>
</dbReference>
<dbReference type="PROSITE" id="PS50935">
    <property type="entry name" value="SSB"/>
    <property type="match status" value="1"/>
</dbReference>
<evidence type="ECO:0000313" key="5">
    <source>
        <dbReference type="EMBL" id="MBA2879911.1"/>
    </source>
</evidence>